<dbReference type="STRING" id="1344418.A0A1D2VM78"/>
<dbReference type="InterPro" id="IPR001130">
    <property type="entry name" value="TatD-like"/>
</dbReference>
<dbReference type="FunCoup" id="A0A1D2VM78">
    <property type="interactions" value="588"/>
</dbReference>
<dbReference type="AlphaFoldDB" id="A0A1D2VM78"/>
<keyword evidence="4 5" id="KW-0378">Hydrolase</keyword>
<accession>A0A1D2VM78</accession>
<organism evidence="5 6">
    <name type="scientific">Ascoidea rubescens DSM 1968</name>
    <dbReference type="NCBI Taxonomy" id="1344418"/>
    <lineage>
        <taxon>Eukaryota</taxon>
        <taxon>Fungi</taxon>
        <taxon>Dikarya</taxon>
        <taxon>Ascomycota</taxon>
        <taxon>Saccharomycotina</taxon>
        <taxon>Saccharomycetes</taxon>
        <taxon>Ascoideaceae</taxon>
        <taxon>Ascoidea</taxon>
    </lineage>
</organism>
<dbReference type="PANTHER" id="PTHR10060">
    <property type="entry name" value="TATD FAMILY DEOXYRIBONUCLEASE"/>
    <property type="match status" value="1"/>
</dbReference>
<proteinExistence type="inferred from homology"/>
<dbReference type="Proteomes" id="UP000095038">
    <property type="component" value="Unassembled WGS sequence"/>
</dbReference>
<dbReference type="RefSeq" id="XP_020049016.1">
    <property type="nucleotide sequence ID" value="XM_020192590.1"/>
</dbReference>
<dbReference type="EMBL" id="KV454476">
    <property type="protein sequence ID" value="ODV62709.1"/>
    <property type="molecule type" value="Genomic_DNA"/>
</dbReference>
<keyword evidence="6" id="KW-1185">Reference proteome</keyword>
<dbReference type="GO" id="GO:0008296">
    <property type="term" value="F:3'-5'-DNA exonuclease activity"/>
    <property type="evidence" value="ECO:0007669"/>
    <property type="project" value="TreeGrafter"/>
</dbReference>
<dbReference type="SUPFAM" id="SSF51556">
    <property type="entry name" value="Metallo-dependent hydrolases"/>
    <property type="match status" value="1"/>
</dbReference>
<keyword evidence="2" id="KW-0540">Nuclease</keyword>
<evidence type="ECO:0000256" key="1">
    <source>
        <dbReference type="ARBA" id="ARBA00009275"/>
    </source>
</evidence>
<evidence type="ECO:0000256" key="2">
    <source>
        <dbReference type="ARBA" id="ARBA00022722"/>
    </source>
</evidence>
<evidence type="ECO:0000256" key="3">
    <source>
        <dbReference type="ARBA" id="ARBA00022723"/>
    </source>
</evidence>
<dbReference type="OrthoDB" id="6079689at2759"/>
<evidence type="ECO:0000313" key="6">
    <source>
        <dbReference type="Proteomes" id="UP000095038"/>
    </source>
</evidence>
<dbReference type="InterPro" id="IPR032466">
    <property type="entry name" value="Metal_Hydrolase"/>
</dbReference>
<gene>
    <name evidence="5" type="ORF">ASCRUDRAFT_74191</name>
</gene>
<dbReference type="Gene3D" id="3.20.20.140">
    <property type="entry name" value="Metal-dependent hydrolases"/>
    <property type="match status" value="1"/>
</dbReference>
<dbReference type="Pfam" id="PF01026">
    <property type="entry name" value="TatD_DNase"/>
    <property type="match status" value="1"/>
</dbReference>
<name>A0A1D2VM78_9ASCO</name>
<dbReference type="CDD" id="cd01310">
    <property type="entry name" value="TatD_DNAse"/>
    <property type="match status" value="1"/>
</dbReference>
<dbReference type="GO" id="GO:0005829">
    <property type="term" value="C:cytosol"/>
    <property type="evidence" value="ECO:0007669"/>
    <property type="project" value="TreeGrafter"/>
</dbReference>
<sequence length="271" mass="31903">MEGKKKGIVKAFGEIGLDYDRLFFSSKELQQEYFKKQLEISIELELPLFLHLRASTDDFIQIIKPYLSRMKKNGVIHSFTGTEEELNKFLELGFYVSVNGCSFKTDENLKVASKIPLDKLLIETDAPWCEIKRTHPSYKYLTQYPNFYYPKVKIIEEEIKNLANNNNNNNKIKTKGRNKEPKINYHEFLPFPNIKKEHYNKFFNSDNFDNNSNFIDEFKFKLPLIKSRNEPVCIGFVAEVMSKLKDVEPKELIETCYLNSCKLFELEENDN</sequence>
<dbReference type="PANTHER" id="PTHR10060:SF15">
    <property type="entry name" value="DEOXYRIBONUCLEASE TATDN1"/>
    <property type="match status" value="1"/>
</dbReference>
<dbReference type="InParanoid" id="A0A1D2VM78"/>
<evidence type="ECO:0000313" key="5">
    <source>
        <dbReference type="EMBL" id="ODV62709.1"/>
    </source>
</evidence>
<keyword evidence="3" id="KW-0479">Metal-binding</keyword>
<dbReference type="GeneID" id="30966226"/>
<reference evidence="6" key="1">
    <citation type="submission" date="2016-05" db="EMBL/GenBank/DDBJ databases">
        <title>Comparative genomics of biotechnologically important yeasts.</title>
        <authorList>
            <consortium name="DOE Joint Genome Institute"/>
            <person name="Riley R."/>
            <person name="Haridas S."/>
            <person name="Wolfe K.H."/>
            <person name="Lopes M.R."/>
            <person name="Hittinger C.T."/>
            <person name="Goker M."/>
            <person name="Salamov A."/>
            <person name="Wisecaver J."/>
            <person name="Long T.M."/>
            <person name="Aerts A.L."/>
            <person name="Barry K."/>
            <person name="Choi C."/>
            <person name="Clum A."/>
            <person name="Coughlan A.Y."/>
            <person name="Deshpande S."/>
            <person name="Douglass A.P."/>
            <person name="Hanson S.J."/>
            <person name="Klenk H.-P."/>
            <person name="Labutti K."/>
            <person name="Lapidus A."/>
            <person name="Lindquist E."/>
            <person name="Lipzen A."/>
            <person name="Meier-Kolthoff J.P."/>
            <person name="Ohm R.A."/>
            <person name="Otillar R.P."/>
            <person name="Pangilinan J."/>
            <person name="Peng Y."/>
            <person name="Rokas A."/>
            <person name="Rosa C.A."/>
            <person name="Scheuner C."/>
            <person name="Sibirny A.A."/>
            <person name="Slot J.C."/>
            <person name="Stielow J.B."/>
            <person name="Sun H."/>
            <person name="Kurtzman C.P."/>
            <person name="Blackwell M."/>
            <person name="Grigoriev I.V."/>
            <person name="Jeffries T.W."/>
        </authorList>
    </citation>
    <scope>NUCLEOTIDE SEQUENCE [LARGE SCALE GENOMIC DNA]</scope>
    <source>
        <strain evidence="6">DSM 1968</strain>
    </source>
</reference>
<dbReference type="GO" id="GO:0046872">
    <property type="term" value="F:metal ion binding"/>
    <property type="evidence" value="ECO:0007669"/>
    <property type="project" value="UniProtKB-KW"/>
</dbReference>
<evidence type="ECO:0000256" key="4">
    <source>
        <dbReference type="ARBA" id="ARBA00022801"/>
    </source>
</evidence>
<comment type="similarity">
    <text evidence="1">Belongs to the metallo-dependent hydrolases superfamily. TatD-type hydrolase family.</text>
</comment>
<dbReference type="PROSITE" id="PS01091">
    <property type="entry name" value="TATD_3"/>
    <property type="match status" value="1"/>
</dbReference>
<dbReference type="InterPro" id="IPR050891">
    <property type="entry name" value="TatD-type_Hydrolase"/>
</dbReference>
<protein>
    <submittedName>
        <fullName evidence="5">Metallo-dependent hydrolase</fullName>
    </submittedName>
</protein>
<dbReference type="InterPro" id="IPR018228">
    <property type="entry name" value="DNase_TatD-rel_CS"/>
</dbReference>